<dbReference type="EMBL" id="QXGE01002915">
    <property type="protein sequence ID" value="KAE9278303.1"/>
    <property type="molecule type" value="Genomic_DNA"/>
</dbReference>
<sequence length="716" mass="80092">MVHSIGWKVAQDPARETTLASKQVTGRSWRQRRFSAIGWRYVMLMVLIFSLSSAWSLLLIILNLEPSKSANYILHTESLDHGHFWQSHKAASSIQVTTIALLLVVVGVYWYLLYLLLVQPPSHRIRPGEAKPRKRKILRRIPTVDKEGKQQRAWQRPVLLILRWLGRVVAKLYRSIVSADGKYRKVWHVLMEVPEVVLQILTLREYMAQGLDPSLLCCYASLMAFNAFVAFYGIQFRWNEATIHHILKDSIVDAVFAVFFPALVLFCSLSAFQDDLKTVKIRQRFFPPRMFERKARNYVNAKELDMFSTDFESLLGAMLLHSLESKRMLQRGLRAIVGFFFLVYGIGCIVYTVVAVHASRNACSSYPECVQFDYQWVPGAPNVACGCLAYVDRDLAPAESEELIDVTQTLAELASAGKLQTVQLVNRKINGSLPDTLQACRGLRNLVLIHTGVQVFPTWASSSFSKLEYLHIEGASSDADLMELPSDLFTSMTGLHTIHLSYHAYLPELPAMDGLEALECVYLGYLNSITELPSWGDLPSLQVVALEGLPQVRVLPGVEQYADSLEMFFVQDTPACCSGFLSQGDCNTSFPNCCTDDSSSLPPTCLVMPDEHNFIATNATLTVFNDFTANVSNFCDAAQATCPNAMTTLKFAEEDVCTGVLYRECSSESEGPGIGFNEDMGCVQCVHSQDLIDMRKAEISAGCTCDKVEEEWLGCT</sequence>
<protein>
    <recommendedName>
        <fullName evidence="2">WLGC domain-containing protein</fullName>
    </recommendedName>
</protein>
<dbReference type="Gene3D" id="3.80.10.10">
    <property type="entry name" value="Ribonuclease Inhibitor"/>
    <property type="match status" value="1"/>
</dbReference>
<feature type="transmembrane region" description="Helical" evidence="1">
    <location>
        <begin position="214"/>
        <end position="234"/>
    </location>
</feature>
<dbReference type="Proteomes" id="UP000437068">
    <property type="component" value="Unassembled WGS sequence"/>
</dbReference>
<feature type="domain" description="WLGC" evidence="2">
    <location>
        <begin position="653"/>
        <end position="716"/>
    </location>
</feature>
<organism evidence="3 4">
    <name type="scientific">Phytophthora fragariae</name>
    <dbReference type="NCBI Taxonomy" id="53985"/>
    <lineage>
        <taxon>Eukaryota</taxon>
        <taxon>Sar</taxon>
        <taxon>Stramenopiles</taxon>
        <taxon>Oomycota</taxon>
        <taxon>Peronosporomycetes</taxon>
        <taxon>Peronosporales</taxon>
        <taxon>Peronosporaceae</taxon>
        <taxon>Phytophthora</taxon>
    </lineage>
</organism>
<feature type="transmembrane region" description="Helical" evidence="1">
    <location>
        <begin position="335"/>
        <end position="358"/>
    </location>
</feature>
<dbReference type="AlphaFoldDB" id="A0A6A4BRW1"/>
<feature type="transmembrane region" description="Helical" evidence="1">
    <location>
        <begin position="94"/>
        <end position="117"/>
    </location>
</feature>
<keyword evidence="1" id="KW-0812">Transmembrane</keyword>
<dbReference type="Pfam" id="PF26605">
    <property type="entry name" value="WLGC"/>
    <property type="match status" value="1"/>
</dbReference>
<feature type="transmembrane region" description="Helical" evidence="1">
    <location>
        <begin position="41"/>
        <end position="62"/>
    </location>
</feature>
<keyword evidence="1" id="KW-0472">Membrane</keyword>
<proteinExistence type="predicted"/>
<comment type="caution">
    <text evidence="3">The sequence shown here is derived from an EMBL/GenBank/DDBJ whole genome shotgun (WGS) entry which is preliminary data.</text>
</comment>
<accession>A0A6A4BRW1</accession>
<evidence type="ECO:0000313" key="4">
    <source>
        <dbReference type="Proteomes" id="UP000437068"/>
    </source>
</evidence>
<reference evidence="3 4" key="1">
    <citation type="submission" date="2018-08" db="EMBL/GenBank/DDBJ databases">
        <title>Genomic investigation of the strawberry pathogen Phytophthora fragariae indicates pathogenicity is determined by transcriptional variation in three key races.</title>
        <authorList>
            <person name="Adams T.M."/>
            <person name="Armitage A.D."/>
            <person name="Sobczyk M.K."/>
            <person name="Bates H.J."/>
            <person name="Dunwell J.M."/>
            <person name="Nellist C.F."/>
            <person name="Harrison R.J."/>
        </authorList>
    </citation>
    <scope>NUCLEOTIDE SEQUENCE [LARGE SCALE GENOMIC DNA]</scope>
    <source>
        <strain evidence="3 4">A4</strain>
    </source>
</reference>
<dbReference type="SUPFAM" id="SSF52058">
    <property type="entry name" value="L domain-like"/>
    <property type="match status" value="1"/>
</dbReference>
<dbReference type="InterPro" id="IPR032675">
    <property type="entry name" value="LRR_dom_sf"/>
</dbReference>
<dbReference type="InterPro" id="IPR058256">
    <property type="entry name" value="WLGC"/>
</dbReference>
<evidence type="ECO:0000259" key="2">
    <source>
        <dbReference type="Pfam" id="PF26605"/>
    </source>
</evidence>
<evidence type="ECO:0000256" key="1">
    <source>
        <dbReference type="SAM" id="Phobius"/>
    </source>
</evidence>
<feature type="transmembrane region" description="Helical" evidence="1">
    <location>
        <begin position="254"/>
        <end position="272"/>
    </location>
</feature>
<evidence type="ECO:0000313" key="3">
    <source>
        <dbReference type="EMBL" id="KAE9278303.1"/>
    </source>
</evidence>
<gene>
    <name evidence="3" type="ORF">PF001_g25225</name>
</gene>
<name>A0A6A4BRW1_9STRA</name>
<keyword evidence="1" id="KW-1133">Transmembrane helix</keyword>